<dbReference type="AlphaFoldDB" id="A0A126PWN4"/>
<proteinExistence type="inferred from homology"/>
<dbReference type="PANTHER" id="PTHR30408:SF12">
    <property type="entry name" value="TYPE I RESTRICTION ENZYME MJAVIII SPECIFICITY SUBUNIT"/>
    <property type="match status" value="1"/>
</dbReference>
<keyword evidence="2" id="KW-0680">Restriction system</keyword>
<protein>
    <recommendedName>
        <fullName evidence="4">Type I restriction modification DNA specificity domain-containing protein</fullName>
    </recommendedName>
</protein>
<dbReference type="OrthoDB" id="398435at2"/>
<dbReference type="InterPro" id="IPR044946">
    <property type="entry name" value="Restrct_endonuc_typeI_TRD_sf"/>
</dbReference>
<evidence type="ECO:0000256" key="3">
    <source>
        <dbReference type="ARBA" id="ARBA00023125"/>
    </source>
</evidence>
<gene>
    <name evidence="5" type="ORF">AVL55_03765</name>
</gene>
<dbReference type="GO" id="GO:0009307">
    <property type="term" value="P:DNA restriction-modification system"/>
    <property type="evidence" value="ECO:0007669"/>
    <property type="project" value="UniProtKB-KW"/>
</dbReference>
<evidence type="ECO:0000259" key="4">
    <source>
        <dbReference type="Pfam" id="PF01420"/>
    </source>
</evidence>
<evidence type="ECO:0000256" key="1">
    <source>
        <dbReference type="ARBA" id="ARBA00010923"/>
    </source>
</evidence>
<sequence length="441" mass="49658">MNDDNQAGWNSLQLGDVITYHNSGVYKSKELYGDQGENIIGISQLYSSLFVDGEVYKRVPLTLAEQKKYTLHENDLLYGESSLVRSGIARTVCVTSDGEGTAFAWHTRRLKIDQRKAYSPFLAYLLELDETRAKVESVATQTALTGITTKDYFGIPLRLPTLNCQRKVAKILATVDNLIVQTQNLIDKYTAVKQGMMADLFSRGIDLSGTPETNKNYRQLRPSYEEAPELYQETEIGWVPKDWGINTIGEFSEVKGGKRLPAGEPFANEVTPYPYLRVTDMVDGWIDDTNLEYVSSEIEAIISRYKIYESDIYVTIAGTLGLFGRIPSHLNGAQLTENAARISSFDTSKYNPDYLCSYLRSDKLIPQLYKAIGVGAGVPKLALYQIEQFKIPVPPFREQEELVKRIASSTELIAKEKKYLNKLKLKKKGLMQDFLTGKVKV</sequence>
<name>A0A126PWN4_ALTMA</name>
<dbReference type="InterPro" id="IPR000055">
    <property type="entry name" value="Restrct_endonuc_typeI_TRD"/>
</dbReference>
<accession>A0A126PWN4</accession>
<dbReference type="Gene3D" id="3.90.220.20">
    <property type="entry name" value="DNA methylase specificity domains"/>
    <property type="match status" value="2"/>
</dbReference>
<keyword evidence="3" id="KW-0238">DNA-binding</keyword>
<organism evidence="5 6">
    <name type="scientific">Alteromonas macleodii</name>
    <name type="common">Pseudoalteromonas macleodii</name>
    <dbReference type="NCBI Taxonomy" id="28108"/>
    <lineage>
        <taxon>Bacteria</taxon>
        <taxon>Pseudomonadati</taxon>
        <taxon>Pseudomonadota</taxon>
        <taxon>Gammaproteobacteria</taxon>
        <taxon>Alteromonadales</taxon>
        <taxon>Alteromonadaceae</taxon>
        <taxon>Alteromonas/Salinimonas group</taxon>
        <taxon>Alteromonas</taxon>
    </lineage>
</organism>
<reference evidence="5 6" key="1">
    <citation type="submission" date="2015-12" db="EMBL/GenBank/DDBJ databases">
        <authorList>
            <person name="Shamseldin A."/>
            <person name="Moawad H."/>
            <person name="Abd El-Rahim W.M."/>
            <person name="Sadowsky M.J."/>
        </authorList>
    </citation>
    <scope>NUCLEOTIDE SEQUENCE [LARGE SCALE GENOMIC DNA]</scope>
    <source>
        <strain evidence="5 6">D7</strain>
    </source>
</reference>
<evidence type="ECO:0000256" key="2">
    <source>
        <dbReference type="ARBA" id="ARBA00022747"/>
    </source>
</evidence>
<dbReference type="Gene3D" id="1.10.287.1120">
    <property type="entry name" value="Bipartite methylase S protein"/>
    <property type="match status" value="1"/>
</dbReference>
<dbReference type="RefSeq" id="WP_061094288.1">
    <property type="nucleotide sequence ID" value="NZ_CP014323.1"/>
</dbReference>
<dbReference type="CDD" id="cd17256">
    <property type="entry name" value="RMtype1_S_EcoJA65PI-TRD1-CR1_like"/>
    <property type="match status" value="1"/>
</dbReference>
<dbReference type="PANTHER" id="PTHR30408">
    <property type="entry name" value="TYPE-1 RESTRICTION ENZYME ECOKI SPECIFICITY PROTEIN"/>
    <property type="match status" value="1"/>
</dbReference>
<comment type="similarity">
    <text evidence="1">Belongs to the type-I restriction system S methylase family.</text>
</comment>
<dbReference type="EMBL" id="CP014323">
    <property type="protein sequence ID" value="AMJ97355.1"/>
    <property type="molecule type" value="Genomic_DNA"/>
</dbReference>
<dbReference type="InterPro" id="IPR052021">
    <property type="entry name" value="Type-I_RS_S_subunit"/>
</dbReference>
<dbReference type="Proteomes" id="UP000063991">
    <property type="component" value="Chromosome"/>
</dbReference>
<dbReference type="Pfam" id="PF01420">
    <property type="entry name" value="Methylase_S"/>
    <property type="match status" value="2"/>
</dbReference>
<dbReference type="REBASE" id="140541">
    <property type="entry name" value="S.AmaD7ORF3770P"/>
</dbReference>
<dbReference type="SUPFAM" id="SSF116734">
    <property type="entry name" value="DNA methylase specificity domain"/>
    <property type="match status" value="2"/>
</dbReference>
<feature type="domain" description="Type I restriction modification DNA specificity" evidence="4">
    <location>
        <begin position="240"/>
        <end position="424"/>
    </location>
</feature>
<dbReference type="GO" id="GO:0003677">
    <property type="term" value="F:DNA binding"/>
    <property type="evidence" value="ECO:0007669"/>
    <property type="project" value="UniProtKB-KW"/>
</dbReference>
<evidence type="ECO:0000313" key="6">
    <source>
        <dbReference type="Proteomes" id="UP000063991"/>
    </source>
</evidence>
<evidence type="ECO:0000313" key="5">
    <source>
        <dbReference type="EMBL" id="AMJ97355.1"/>
    </source>
</evidence>
<feature type="domain" description="Type I restriction modification DNA specificity" evidence="4">
    <location>
        <begin position="8"/>
        <end position="182"/>
    </location>
</feature>